<dbReference type="Gene3D" id="2.130.10.10">
    <property type="entry name" value="YVTN repeat-like/Quinoprotein amine dehydrogenase"/>
    <property type="match status" value="1"/>
</dbReference>
<keyword evidence="2" id="KW-1185">Reference proteome</keyword>
<dbReference type="GO" id="GO:0010411">
    <property type="term" value="P:xyloglucan metabolic process"/>
    <property type="evidence" value="ECO:0007669"/>
    <property type="project" value="TreeGrafter"/>
</dbReference>
<sequence length="361" mass="38611">MARQVFVLVGTRKGAFVLESDAARRSWQLRGPFCETWPTNHVVADPASGTLYAGGGNEWFGPAVWKSTDLGASWTHSSQGLAYEAGQDPVKSVWSLAVAGDGTLYAGVEPAGLFRSTDGGESWTHLDGLQKHPSRPEWSPGGAGLILHSLVLDPADPKKIWVGISAAGVFASEDGGLTWEARNRGTRADFMPEGQNYPEFGQCVHCLVMAPGGRGRLYQQNHCGMYRSDDGGRSWESIEKGLPSSFGFPAAVHPRDPDGLYLIPLNGDIKGRFMPEGNAAVWRTGDAGASWQAQRTGLPQGGAYFNALRQAMATDTLEPAGVYFGSNAGGLYASNDEGATWDCLAPHLPTITSVETLVLER</sequence>
<evidence type="ECO:0000313" key="1">
    <source>
        <dbReference type="EMBL" id="SCW93733.1"/>
    </source>
</evidence>
<dbReference type="RefSeq" id="WP_091443378.1">
    <property type="nucleotide sequence ID" value="NZ_FMTP01000008.1"/>
</dbReference>
<dbReference type="PANTHER" id="PTHR43739:SF5">
    <property type="entry name" value="EXO-ALPHA-SIALIDASE"/>
    <property type="match status" value="1"/>
</dbReference>
<dbReference type="EMBL" id="FMTP01000008">
    <property type="protein sequence ID" value="SCW93733.1"/>
    <property type="molecule type" value="Genomic_DNA"/>
</dbReference>
<name>A0A1G4UJ87_9HYPH</name>
<dbReference type="InterPro" id="IPR052025">
    <property type="entry name" value="Xyloglucanase_GH74"/>
</dbReference>
<dbReference type="PANTHER" id="PTHR43739">
    <property type="entry name" value="XYLOGLUCANASE (EUROFUNG)"/>
    <property type="match status" value="1"/>
</dbReference>
<protein>
    <recommendedName>
        <fullName evidence="3">BNR/Asp-box repeat-containing protein</fullName>
    </recommendedName>
</protein>
<proteinExistence type="predicted"/>
<reference evidence="2" key="1">
    <citation type="submission" date="2016-10" db="EMBL/GenBank/DDBJ databases">
        <authorList>
            <person name="Varghese N."/>
            <person name="Submissions S."/>
        </authorList>
    </citation>
    <scope>NUCLEOTIDE SEQUENCE [LARGE SCALE GENOMIC DNA]</scope>
    <source>
        <strain evidence="2">CGMCC 1.1761</strain>
    </source>
</reference>
<evidence type="ECO:0000313" key="2">
    <source>
        <dbReference type="Proteomes" id="UP000198889"/>
    </source>
</evidence>
<gene>
    <name evidence="1" type="ORF">SAMN05660859_4007</name>
</gene>
<dbReference type="SUPFAM" id="SSF110296">
    <property type="entry name" value="Oligoxyloglucan reducing end-specific cellobiohydrolase"/>
    <property type="match status" value="1"/>
</dbReference>
<evidence type="ECO:0008006" key="3">
    <source>
        <dbReference type="Google" id="ProtNLM"/>
    </source>
</evidence>
<dbReference type="Proteomes" id="UP000198889">
    <property type="component" value="Unassembled WGS sequence"/>
</dbReference>
<dbReference type="STRING" id="177413.SAMN05660859_4007"/>
<dbReference type="CDD" id="cd15482">
    <property type="entry name" value="Sialidase_non-viral"/>
    <property type="match status" value="1"/>
</dbReference>
<dbReference type="AlphaFoldDB" id="A0A1G4UJ87"/>
<dbReference type="InterPro" id="IPR015943">
    <property type="entry name" value="WD40/YVTN_repeat-like_dom_sf"/>
</dbReference>
<organism evidence="1 2">
    <name type="scientific">Ancylobacter rudongensis</name>
    <dbReference type="NCBI Taxonomy" id="177413"/>
    <lineage>
        <taxon>Bacteria</taxon>
        <taxon>Pseudomonadati</taxon>
        <taxon>Pseudomonadota</taxon>
        <taxon>Alphaproteobacteria</taxon>
        <taxon>Hyphomicrobiales</taxon>
        <taxon>Xanthobacteraceae</taxon>
        <taxon>Ancylobacter</taxon>
    </lineage>
</organism>
<accession>A0A1G4UJ87</accession>